<dbReference type="EC" id="3.4.16.4" evidence="3"/>
<feature type="active site" description="Acyl-ester intermediate" evidence="12">
    <location>
        <position position="64"/>
    </location>
</feature>
<dbReference type="Gene3D" id="3.40.710.10">
    <property type="entry name" value="DD-peptidase/beta-lactamase superfamily"/>
    <property type="match status" value="1"/>
</dbReference>
<dbReference type="Gene3D" id="2.30.140.30">
    <property type="match status" value="1"/>
</dbReference>
<comment type="pathway">
    <text evidence="1">Cell wall biogenesis; peptidoglycan biosynthesis.</text>
</comment>
<dbReference type="GO" id="GO:0008360">
    <property type="term" value="P:regulation of cell shape"/>
    <property type="evidence" value="ECO:0007669"/>
    <property type="project" value="UniProtKB-KW"/>
</dbReference>
<gene>
    <name evidence="17" type="ORF">D5F11_000125</name>
</gene>
<reference evidence="17 18" key="1">
    <citation type="submission" date="2018-12" db="EMBL/GenBank/DDBJ databases">
        <authorList>
            <person name="Sun L."/>
            <person name="Chen Z."/>
        </authorList>
    </citation>
    <scope>NUCLEOTIDE SEQUENCE [LARGE SCALE GENOMIC DNA]</scope>
    <source>
        <strain evidence="17 18">LMG 29736</strain>
    </source>
</reference>
<dbReference type="RefSeq" id="WP_120115079.1">
    <property type="nucleotide sequence ID" value="NZ_QYTW02000001.1"/>
</dbReference>
<protein>
    <recommendedName>
        <fullName evidence="3">serine-type D-Ala-D-Ala carboxypeptidase</fullName>
        <ecNumber evidence="3">3.4.16.4</ecNumber>
    </recommendedName>
</protein>
<dbReference type="SUPFAM" id="SSF56601">
    <property type="entry name" value="beta-lactamase/transpeptidase-like"/>
    <property type="match status" value="1"/>
</dbReference>
<evidence type="ECO:0000256" key="14">
    <source>
        <dbReference type="RuleBase" id="RU004016"/>
    </source>
</evidence>
<feature type="active site" description="Acyl-ester intermediate" evidence="12">
    <location>
        <position position="61"/>
    </location>
</feature>
<keyword evidence="10" id="KW-0961">Cell wall biogenesis/degradation</keyword>
<dbReference type="InterPro" id="IPR012907">
    <property type="entry name" value="Peptidase_S11_C"/>
</dbReference>
<evidence type="ECO:0000256" key="3">
    <source>
        <dbReference type="ARBA" id="ARBA00012448"/>
    </source>
</evidence>
<dbReference type="Proteomes" id="UP000287296">
    <property type="component" value="Unassembled WGS sequence"/>
</dbReference>
<dbReference type="InterPro" id="IPR018044">
    <property type="entry name" value="Peptidase_S11"/>
</dbReference>
<dbReference type="OrthoDB" id="9791132at2"/>
<dbReference type="EMBL" id="QYTW02000001">
    <property type="protein sequence ID" value="RST61334.1"/>
    <property type="molecule type" value="Genomic_DNA"/>
</dbReference>
<sequence>MSFLKGLFVIFIISVMLILTAFSPKEDPDVPVSASSAVLMEQKTGRVLFEKKPHEVRRIASITKILTAILAIESGKMDETVKVSRSAAYEEGSSIYLVPGEKIKLRDLVYGLMLRSGNDAADAIAEHVGGSMEGFVFMMNQKAKEIGMRNTTFSNPSGLDSHEEHYSTAYDMALLMRYAMHNETFRTISGTKIYSFEREEHSQHWKNKNRLLTEKYKYATGGKTGYTKRAGRTLVTTATKKDKDMIAVTLNASDDWNDHISMYEYGFSHFKMKKILPEGPLKDVRPFKGKRTLYIEDSVYYPLMKEEYKDVHIRYKLLSPKDMREMKGGEVGRAVILIQDHAVRKIPVYITEEEQQEKMSLTKRLKALFFGQAGAIIP</sequence>
<keyword evidence="6" id="KW-0732">Signal</keyword>
<dbReference type="Pfam" id="PF07943">
    <property type="entry name" value="PBP5_C"/>
    <property type="match status" value="1"/>
</dbReference>
<organism evidence="17 18">
    <name type="scientific">Siminovitchia terrae</name>
    <name type="common">Bacillus terrae</name>
    <dbReference type="NCBI Taxonomy" id="1914933"/>
    <lineage>
        <taxon>Bacteria</taxon>
        <taxon>Bacillati</taxon>
        <taxon>Bacillota</taxon>
        <taxon>Bacilli</taxon>
        <taxon>Bacillales</taxon>
        <taxon>Bacillaceae</taxon>
        <taxon>Siminovitchia</taxon>
    </lineage>
</organism>
<evidence type="ECO:0000256" key="11">
    <source>
        <dbReference type="ARBA" id="ARBA00034000"/>
    </source>
</evidence>
<dbReference type="InterPro" id="IPR001967">
    <property type="entry name" value="Peptidase_S11_N"/>
</dbReference>
<evidence type="ECO:0000256" key="4">
    <source>
        <dbReference type="ARBA" id="ARBA00022645"/>
    </source>
</evidence>
<dbReference type="PRINTS" id="PR00725">
    <property type="entry name" value="DADACBPTASE1"/>
</dbReference>
<comment type="caution">
    <text evidence="17">The sequence shown here is derived from an EMBL/GenBank/DDBJ whole genome shotgun (WGS) entry which is preliminary data.</text>
</comment>
<dbReference type="AlphaFoldDB" id="A0A429XCZ8"/>
<accession>A0A429XCZ8</accession>
<keyword evidence="8" id="KW-0133">Cell shape</keyword>
<dbReference type="PANTHER" id="PTHR21581">
    <property type="entry name" value="D-ALANYL-D-ALANINE CARBOXYPEPTIDASE"/>
    <property type="match status" value="1"/>
</dbReference>
<feature type="domain" description="Peptidase S11 D-alanyl-D-alanine carboxypeptidase A N-terminal" evidence="15">
    <location>
        <begin position="31"/>
        <end position="253"/>
    </location>
</feature>
<dbReference type="InterPro" id="IPR012338">
    <property type="entry name" value="Beta-lactam/transpept-like"/>
</dbReference>
<keyword evidence="9" id="KW-0573">Peptidoglycan synthesis</keyword>
<keyword evidence="4 17" id="KW-0121">Carboxypeptidase</keyword>
<feature type="binding site" evidence="13">
    <location>
        <position position="223"/>
    </location>
    <ligand>
        <name>substrate</name>
    </ligand>
</feature>
<dbReference type="PANTHER" id="PTHR21581:SF33">
    <property type="entry name" value="D-ALANYL-D-ALANINE CARBOXYPEPTIDASE DACB"/>
    <property type="match status" value="1"/>
</dbReference>
<evidence type="ECO:0000256" key="7">
    <source>
        <dbReference type="ARBA" id="ARBA00022801"/>
    </source>
</evidence>
<evidence type="ECO:0000256" key="13">
    <source>
        <dbReference type="PIRSR" id="PIRSR618044-2"/>
    </source>
</evidence>
<evidence type="ECO:0000256" key="9">
    <source>
        <dbReference type="ARBA" id="ARBA00022984"/>
    </source>
</evidence>
<evidence type="ECO:0000256" key="5">
    <source>
        <dbReference type="ARBA" id="ARBA00022670"/>
    </source>
</evidence>
<feature type="domain" description="Peptidase S11 D-Ala-D-Ala carboxypeptidase A C-terminal" evidence="16">
    <location>
        <begin position="270"/>
        <end position="353"/>
    </location>
</feature>
<evidence type="ECO:0000259" key="16">
    <source>
        <dbReference type="Pfam" id="PF07943"/>
    </source>
</evidence>
<evidence type="ECO:0000256" key="6">
    <source>
        <dbReference type="ARBA" id="ARBA00022729"/>
    </source>
</evidence>
<evidence type="ECO:0000259" key="15">
    <source>
        <dbReference type="Pfam" id="PF00768"/>
    </source>
</evidence>
<proteinExistence type="inferred from homology"/>
<keyword evidence="7" id="KW-0378">Hydrolase</keyword>
<evidence type="ECO:0000313" key="18">
    <source>
        <dbReference type="Proteomes" id="UP000287296"/>
    </source>
</evidence>
<dbReference type="GO" id="GO:0071555">
    <property type="term" value="P:cell wall organization"/>
    <property type="evidence" value="ECO:0007669"/>
    <property type="project" value="UniProtKB-KW"/>
</dbReference>
<evidence type="ECO:0000256" key="10">
    <source>
        <dbReference type="ARBA" id="ARBA00023316"/>
    </source>
</evidence>
<evidence type="ECO:0000256" key="2">
    <source>
        <dbReference type="ARBA" id="ARBA00007164"/>
    </source>
</evidence>
<evidence type="ECO:0000256" key="8">
    <source>
        <dbReference type="ARBA" id="ARBA00022960"/>
    </source>
</evidence>
<dbReference type="GO" id="GO:0009252">
    <property type="term" value="P:peptidoglycan biosynthetic process"/>
    <property type="evidence" value="ECO:0007669"/>
    <property type="project" value="UniProtKB-UniPathway"/>
</dbReference>
<evidence type="ECO:0000256" key="12">
    <source>
        <dbReference type="PIRSR" id="PIRSR618044-1"/>
    </source>
</evidence>
<feature type="active site" evidence="12">
    <location>
        <position position="116"/>
    </location>
</feature>
<name>A0A429XCZ8_SIMTE</name>
<comment type="catalytic activity">
    <reaction evidence="11">
        <text>Preferential cleavage: (Ac)2-L-Lys-D-Ala-|-D-Ala. Also transpeptidation of peptidyl-alanyl moieties that are N-acyl substituents of D-alanine.</text>
        <dbReference type="EC" id="3.4.16.4"/>
    </reaction>
</comment>
<dbReference type="Pfam" id="PF00768">
    <property type="entry name" value="Peptidase_S11"/>
    <property type="match status" value="1"/>
</dbReference>
<dbReference type="GO" id="GO:0009002">
    <property type="term" value="F:serine-type D-Ala-D-Ala carboxypeptidase activity"/>
    <property type="evidence" value="ECO:0007669"/>
    <property type="project" value="UniProtKB-EC"/>
</dbReference>
<comment type="similarity">
    <text evidence="2 14">Belongs to the peptidase S11 family.</text>
</comment>
<dbReference type="GO" id="GO:0006508">
    <property type="term" value="P:proteolysis"/>
    <property type="evidence" value="ECO:0007669"/>
    <property type="project" value="UniProtKB-KW"/>
</dbReference>
<dbReference type="UniPathway" id="UPA00219"/>
<evidence type="ECO:0000256" key="1">
    <source>
        <dbReference type="ARBA" id="ARBA00004752"/>
    </source>
</evidence>
<evidence type="ECO:0000313" key="17">
    <source>
        <dbReference type="EMBL" id="RST61334.1"/>
    </source>
</evidence>
<keyword evidence="5" id="KW-0645">Protease</keyword>